<feature type="region of interest" description="Disordered" evidence="1">
    <location>
        <begin position="1"/>
        <end position="38"/>
    </location>
</feature>
<dbReference type="EMBL" id="LKHV01000001">
    <property type="protein sequence ID" value="KRG20089.1"/>
    <property type="molecule type" value="Genomic_DNA"/>
</dbReference>
<evidence type="ECO:0000313" key="3">
    <source>
        <dbReference type="EMBL" id="MCS5708333.1"/>
    </source>
</evidence>
<reference evidence="3" key="3">
    <citation type="submission" date="2021-06" db="EMBL/GenBank/DDBJ databases">
        <title>Genomic Description and Analysis of Intracellular Bacteria, Candidatus Berkiella cookevillensis and Candidatus Berkiella aquae.</title>
        <authorList>
            <person name="Kidane D.T."/>
            <person name="Mehari Y.T."/>
            <person name="Rice F.C."/>
            <person name="Arivett B.A."/>
            <person name="Farone A.L."/>
            <person name="Berk S.G."/>
            <person name="Farone M.B."/>
        </authorList>
    </citation>
    <scope>NUCLEOTIDE SEQUENCE</scope>
    <source>
        <strain evidence="3">CC99</strain>
    </source>
</reference>
<name>A0A0Q9YK11_9GAMM</name>
<feature type="compositionally biased region" description="Basic and acidic residues" evidence="1">
    <location>
        <begin position="17"/>
        <end position="33"/>
    </location>
</feature>
<evidence type="ECO:0000313" key="4">
    <source>
        <dbReference type="Proteomes" id="UP000051494"/>
    </source>
</evidence>
<accession>A0A0Q9YK11</accession>
<sequence>MLKGVNDDGAELSMYKNHQEAEKQKRQREKDNLEAANKQWQSELDKRLATQQALFAQHRRPDAENRVGGMAGKFIHLAELQPESLAAMVLMQYIVFLISLLVGKKYSEDAAIYRKAKELGYAYDGSQPIYQLGADGKPSYEHPYKEGAKIPVSAILANGYIPEPDMQRAFTQECMAFLEQQAGPDAVPKEWLDQLYGVNKAQQLQNQAKGHSSSTQEDRIAAGMLNRPAPRPTAKP</sequence>
<dbReference type="AlphaFoldDB" id="A0A0Q9YK11"/>
<reference evidence="3" key="2">
    <citation type="journal article" date="2016" name="Genome Announc.">
        <title>Draft Genome Sequences of Two Novel Amoeba-Resistant Intranuclear Bacteria, 'Candidatus Berkiella cookevillensis' and 'Candidatus Berkiella aquae'.</title>
        <authorList>
            <person name="Mehari Y.T."/>
            <person name="Arivett B.A."/>
            <person name="Farone A.L."/>
            <person name="Gunderson J.H."/>
            <person name="Farone M.B."/>
        </authorList>
    </citation>
    <scope>NUCLEOTIDE SEQUENCE</scope>
    <source>
        <strain evidence="3">CC99</strain>
    </source>
</reference>
<reference evidence="2" key="1">
    <citation type="submission" date="2015-09" db="EMBL/GenBank/DDBJ databases">
        <title>Draft Genome Sequences of Two Novel Amoeba-resistant Intranuclear Bacteria, Candidatus Berkiella cookevillensis and Candidatus Berkiella aquae.</title>
        <authorList>
            <person name="Mehari Y.T."/>
            <person name="Arivett B.A."/>
            <person name="Farone A.L."/>
            <person name="Gunderson J.H."/>
            <person name="Farone M.B."/>
        </authorList>
    </citation>
    <scope>NUCLEOTIDE SEQUENCE [LARGE SCALE GENOMIC DNA]</scope>
    <source>
        <strain evidence="2">CC99</strain>
    </source>
</reference>
<proteinExistence type="predicted"/>
<evidence type="ECO:0000313" key="2">
    <source>
        <dbReference type="EMBL" id="KRG20089.1"/>
    </source>
</evidence>
<protein>
    <submittedName>
        <fullName evidence="2">Uncharacterized protein</fullName>
    </submittedName>
</protein>
<dbReference type="Proteomes" id="UP000051494">
    <property type="component" value="Unassembled WGS sequence"/>
</dbReference>
<evidence type="ECO:0000256" key="1">
    <source>
        <dbReference type="SAM" id="MobiDB-lite"/>
    </source>
</evidence>
<keyword evidence="4" id="KW-1185">Reference proteome</keyword>
<organism evidence="2">
    <name type="scientific">Candidatus Berkiella cookevillensis</name>
    <dbReference type="NCBI Taxonomy" id="437022"/>
    <lineage>
        <taxon>Bacteria</taxon>
        <taxon>Pseudomonadati</taxon>
        <taxon>Pseudomonadota</taxon>
        <taxon>Gammaproteobacteria</taxon>
        <taxon>Candidatus Berkiellales</taxon>
        <taxon>Candidatus Berkiellaceae</taxon>
        <taxon>Candidatus Berkiella</taxon>
    </lineage>
</organism>
<dbReference type="RefSeq" id="WP_057622933.1">
    <property type="nucleotide sequence ID" value="NZ_LKHV02000001.1"/>
</dbReference>
<feature type="region of interest" description="Disordered" evidence="1">
    <location>
        <begin position="203"/>
        <end position="236"/>
    </location>
</feature>
<gene>
    <name evidence="2" type="ORF">CC99x_00310</name>
    <name evidence="3" type="ORF">CC99x_005380</name>
</gene>
<feature type="compositionally biased region" description="Polar residues" evidence="1">
    <location>
        <begin position="203"/>
        <end position="215"/>
    </location>
</feature>
<comment type="caution">
    <text evidence="2">The sequence shown here is derived from an EMBL/GenBank/DDBJ whole genome shotgun (WGS) entry which is preliminary data.</text>
</comment>
<dbReference type="EMBL" id="LKHV02000001">
    <property type="protein sequence ID" value="MCS5708333.1"/>
    <property type="molecule type" value="Genomic_DNA"/>
</dbReference>